<accession>A0A402D1U7</accession>
<evidence type="ECO:0000256" key="7">
    <source>
        <dbReference type="ARBA" id="ARBA00023177"/>
    </source>
</evidence>
<evidence type="ECO:0000256" key="4">
    <source>
        <dbReference type="ARBA" id="ARBA00022692"/>
    </source>
</evidence>
<keyword evidence="6 9" id="KW-0472">Membrane</keyword>
<dbReference type="PANTHER" id="PTHR43029">
    <property type="entry name" value="AMMONIUM TRANSPORTER MEP2"/>
    <property type="match status" value="1"/>
</dbReference>
<feature type="transmembrane region" description="Helical" evidence="9">
    <location>
        <begin position="66"/>
        <end position="87"/>
    </location>
</feature>
<proteinExistence type="inferred from homology"/>
<dbReference type="InterPro" id="IPR024041">
    <property type="entry name" value="NH4_transpt_AmtB-like_dom"/>
</dbReference>
<feature type="transmembrane region" description="Helical" evidence="9">
    <location>
        <begin position="316"/>
        <end position="333"/>
    </location>
</feature>
<dbReference type="InterPro" id="IPR001905">
    <property type="entry name" value="Ammonium_transpt"/>
</dbReference>
<protein>
    <recommendedName>
        <fullName evidence="8 9">Ammonium transporter</fullName>
    </recommendedName>
</protein>
<gene>
    <name evidence="10" type="ORF">CCAX7_007590</name>
</gene>
<feature type="transmembrane region" description="Helical" evidence="9">
    <location>
        <begin position="229"/>
        <end position="249"/>
    </location>
</feature>
<dbReference type="InterPro" id="IPR002229">
    <property type="entry name" value="RhesusRHD"/>
</dbReference>
<dbReference type="InterPro" id="IPR018047">
    <property type="entry name" value="Ammonium_transpt_CS"/>
</dbReference>
<dbReference type="PRINTS" id="PR00342">
    <property type="entry name" value="RHESUSRHD"/>
</dbReference>
<dbReference type="KEGG" id="ccot:CCAX7_007590"/>
<reference evidence="10 11" key="1">
    <citation type="journal article" date="2019" name="Int. J. Syst. Evol. Microbiol.">
        <title>Capsulimonas corticalis gen. nov., sp. nov., an aerobic capsulated bacterium, of a novel bacterial order, Capsulimonadales ord. nov., of the class Armatimonadia of the phylum Armatimonadetes.</title>
        <authorList>
            <person name="Li J."/>
            <person name="Kudo C."/>
            <person name="Tonouchi A."/>
        </authorList>
    </citation>
    <scope>NUCLEOTIDE SEQUENCE [LARGE SCALE GENOMIC DNA]</scope>
    <source>
        <strain evidence="10 11">AX-7</strain>
    </source>
</reference>
<dbReference type="Proteomes" id="UP000287394">
    <property type="component" value="Chromosome"/>
</dbReference>
<feature type="transmembrane region" description="Helical" evidence="9">
    <location>
        <begin position="292"/>
        <end position="310"/>
    </location>
</feature>
<keyword evidence="7 9" id="KW-0924">Ammonia transport</keyword>
<evidence type="ECO:0000256" key="3">
    <source>
        <dbReference type="ARBA" id="ARBA00022448"/>
    </source>
</evidence>
<dbReference type="Pfam" id="PF00909">
    <property type="entry name" value="Ammonium_transp"/>
    <property type="match status" value="1"/>
</dbReference>
<evidence type="ECO:0000313" key="10">
    <source>
        <dbReference type="EMBL" id="BDI28708.1"/>
    </source>
</evidence>
<comment type="similarity">
    <text evidence="2 9">Belongs to the ammonia transporter channel (TC 1.A.11.2) family.</text>
</comment>
<dbReference type="InterPro" id="IPR029020">
    <property type="entry name" value="Ammonium/urea_transptr"/>
</dbReference>
<dbReference type="EMBL" id="AP025739">
    <property type="protein sequence ID" value="BDI28708.1"/>
    <property type="molecule type" value="Genomic_DNA"/>
</dbReference>
<dbReference type="Gene3D" id="1.10.3430.10">
    <property type="entry name" value="Ammonium transporter AmtB like domains"/>
    <property type="match status" value="1"/>
</dbReference>
<feature type="transmembrane region" description="Helical" evidence="9">
    <location>
        <begin position="195"/>
        <end position="217"/>
    </location>
</feature>
<evidence type="ECO:0000256" key="5">
    <source>
        <dbReference type="ARBA" id="ARBA00022989"/>
    </source>
</evidence>
<dbReference type="PROSITE" id="PS01219">
    <property type="entry name" value="AMMONIUM_TRANSP"/>
    <property type="match status" value="1"/>
</dbReference>
<feature type="transmembrane region" description="Helical" evidence="9">
    <location>
        <begin position="157"/>
        <end position="175"/>
    </location>
</feature>
<evidence type="ECO:0000256" key="9">
    <source>
        <dbReference type="RuleBase" id="RU362002"/>
    </source>
</evidence>
<dbReference type="FunCoup" id="A0A402D1U7">
    <property type="interactions" value="453"/>
</dbReference>
<dbReference type="AlphaFoldDB" id="A0A402D1U7"/>
<evidence type="ECO:0000256" key="8">
    <source>
        <dbReference type="ARBA" id="ARBA00050025"/>
    </source>
</evidence>
<keyword evidence="5 9" id="KW-1133">Transmembrane helix</keyword>
<feature type="transmembrane region" description="Helical" evidence="9">
    <location>
        <begin position="345"/>
        <end position="366"/>
    </location>
</feature>
<dbReference type="RefSeq" id="WP_119323462.1">
    <property type="nucleotide sequence ID" value="NZ_AP025739.1"/>
</dbReference>
<evidence type="ECO:0000313" key="11">
    <source>
        <dbReference type="Proteomes" id="UP000287394"/>
    </source>
</evidence>
<name>A0A402D1U7_9BACT</name>
<dbReference type="GO" id="GO:0008519">
    <property type="term" value="F:ammonium channel activity"/>
    <property type="evidence" value="ECO:0007669"/>
    <property type="project" value="InterPro"/>
</dbReference>
<sequence>MKLCFPRLMLVMAALLMLPGAASAQGFAKPISAGDVSWMLIATALVFLMTPGLAFFYAGMVRGKNVLSVSMQSFVAAGIVSVLWGALGYSLAFGPDHGGVIGDLTWAGLRGVSMYTPNTDYAPTIPHMLFMMFQMTFAIITPALISGAVVERMKFSSYCVFITLWSLLVYAPIAHMIWAKHGLLGMTGPIKALDFAGGCAVEIASGVSALVMALLIGKRRSNHPEELRPHNLPMTLIGTAILWFGWFGFNAGSALSAGPLALSALVATHFAGAAAALAWMAIEWFLYRKPSALGFASGAVAGMVAITPAAGFVRPGPAIVIGLVAAVISFYMIKVKSRLGYDDSLDVFAVHGCAGMWGMVATGLFATRAVNANGGDGLFNGNPAQLAHQLTAIAVAVVVASAGTFVVAKLTSLITGGLRASVDDEESGLDVTEHGETGYPGEASGIPAFAAFD</sequence>
<comment type="subcellular location">
    <subcellularLocation>
        <location evidence="9">Cell membrane</location>
        <topology evidence="9">Multi-pass membrane protein</topology>
    </subcellularLocation>
    <subcellularLocation>
        <location evidence="1">Membrane</location>
        <topology evidence="1">Multi-pass membrane protein</topology>
    </subcellularLocation>
</comment>
<dbReference type="PANTHER" id="PTHR43029:SF10">
    <property type="entry name" value="AMMONIUM TRANSPORTER MEP2"/>
    <property type="match status" value="1"/>
</dbReference>
<evidence type="ECO:0000256" key="6">
    <source>
        <dbReference type="ARBA" id="ARBA00023136"/>
    </source>
</evidence>
<keyword evidence="11" id="KW-1185">Reference proteome</keyword>
<evidence type="ECO:0000256" key="1">
    <source>
        <dbReference type="ARBA" id="ARBA00004141"/>
    </source>
</evidence>
<evidence type="ECO:0000256" key="2">
    <source>
        <dbReference type="ARBA" id="ARBA00005887"/>
    </source>
</evidence>
<dbReference type="GO" id="GO:0005886">
    <property type="term" value="C:plasma membrane"/>
    <property type="evidence" value="ECO:0007669"/>
    <property type="project" value="UniProtKB-SubCell"/>
</dbReference>
<organism evidence="10 11">
    <name type="scientific">Capsulimonas corticalis</name>
    <dbReference type="NCBI Taxonomy" id="2219043"/>
    <lineage>
        <taxon>Bacteria</taxon>
        <taxon>Bacillati</taxon>
        <taxon>Armatimonadota</taxon>
        <taxon>Armatimonadia</taxon>
        <taxon>Capsulimonadales</taxon>
        <taxon>Capsulimonadaceae</taxon>
        <taxon>Capsulimonas</taxon>
    </lineage>
</organism>
<dbReference type="OrthoDB" id="9814202at2"/>
<dbReference type="NCBIfam" id="TIGR00836">
    <property type="entry name" value="amt"/>
    <property type="match status" value="1"/>
</dbReference>
<feature type="transmembrane region" description="Helical" evidence="9">
    <location>
        <begin position="386"/>
        <end position="408"/>
    </location>
</feature>
<feature type="transmembrane region" description="Helical" evidence="9">
    <location>
        <begin position="261"/>
        <end position="280"/>
    </location>
</feature>
<feature type="transmembrane region" description="Helical" evidence="9">
    <location>
        <begin position="36"/>
        <end position="59"/>
    </location>
</feature>
<keyword evidence="3 9" id="KW-0813">Transport</keyword>
<feature type="transmembrane region" description="Helical" evidence="9">
    <location>
        <begin position="128"/>
        <end position="150"/>
    </location>
</feature>
<dbReference type="SUPFAM" id="SSF111352">
    <property type="entry name" value="Ammonium transporter"/>
    <property type="match status" value="1"/>
</dbReference>
<keyword evidence="4 9" id="KW-0812">Transmembrane</keyword>